<dbReference type="PANTHER" id="PTHR45749:SF35">
    <property type="entry name" value="AC-LIKE TRANSPOSASE-RELATED"/>
    <property type="match status" value="1"/>
</dbReference>
<keyword evidence="2" id="KW-1185">Reference proteome</keyword>
<reference evidence="2" key="1">
    <citation type="submission" date="2011-08" db="EMBL/GenBank/DDBJ databases">
        <title>The draft genome of Latimeria chalumnae.</title>
        <authorList>
            <person name="Di Palma F."/>
            <person name="Alfoldi J."/>
            <person name="Johnson J."/>
            <person name="Berlin A."/>
            <person name="Gnerre S."/>
            <person name="Jaffe D."/>
            <person name="MacCallum I."/>
            <person name="Young S."/>
            <person name="Walker B.J."/>
            <person name="Lander E."/>
            <person name="Lindblad-Toh K."/>
        </authorList>
    </citation>
    <scope>NUCLEOTIDE SEQUENCE [LARGE SCALE GENOMIC DNA]</scope>
    <source>
        <strain evidence="2">Wild caught</strain>
    </source>
</reference>
<dbReference type="Proteomes" id="UP000008672">
    <property type="component" value="Unassembled WGS sequence"/>
</dbReference>
<evidence type="ECO:0000313" key="1">
    <source>
        <dbReference type="Ensembl" id="ENSLACP00000002954.1"/>
    </source>
</evidence>
<name>H2ZZY3_LATCH</name>
<protein>
    <submittedName>
        <fullName evidence="1">Uncharacterized protein</fullName>
    </submittedName>
</protein>
<dbReference type="STRING" id="7897.ENSLACP00000002954"/>
<dbReference type="SUPFAM" id="SSF53098">
    <property type="entry name" value="Ribonuclease H-like"/>
    <property type="match status" value="1"/>
</dbReference>
<dbReference type="PANTHER" id="PTHR45749">
    <property type="match status" value="1"/>
</dbReference>
<dbReference type="EMBL" id="AFYH01246463">
    <property type="status" value="NOT_ANNOTATED_CDS"/>
    <property type="molecule type" value="Genomic_DNA"/>
</dbReference>
<dbReference type="Ensembl" id="ENSLACT00000002979.1">
    <property type="protein sequence ID" value="ENSLACP00000002954.1"/>
    <property type="gene ID" value="ENSLACG00000002643.1"/>
</dbReference>
<dbReference type="InterPro" id="IPR012337">
    <property type="entry name" value="RNaseH-like_sf"/>
</dbReference>
<dbReference type="GeneTree" id="ENSGT00940000154356"/>
<dbReference type="AlphaFoldDB" id="H2ZZY3"/>
<accession>H2ZZY3</accession>
<organism evidence="1 2">
    <name type="scientific">Latimeria chalumnae</name>
    <name type="common">Coelacanth</name>
    <dbReference type="NCBI Taxonomy" id="7897"/>
    <lineage>
        <taxon>Eukaryota</taxon>
        <taxon>Metazoa</taxon>
        <taxon>Chordata</taxon>
        <taxon>Craniata</taxon>
        <taxon>Vertebrata</taxon>
        <taxon>Euteleostomi</taxon>
        <taxon>Coelacanthiformes</taxon>
        <taxon>Coelacanthidae</taxon>
        <taxon>Latimeria</taxon>
    </lineage>
</organism>
<evidence type="ECO:0000313" key="2">
    <source>
        <dbReference type="Proteomes" id="UP000008672"/>
    </source>
</evidence>
<proteinExistence type="predicted"/>
<dbReference type="eggNOG" id="ENOG502QPQD">
    <property type="taxonomic scope" value="Eukaryota"/>
</dbReference>
<dbReference type="HOGENOM" id="CLU_006175_2_0_1"/>
<dbReference type="InParanoid" id="H2ZZY3"/>
<dbReference type="OMA" id="MWSKHAV"/>
<reference evidence="1" key="2">
    <citation type="submission" date="2025-08" db="UniProtKB">
        <authorList>
            <consortium name="Ensembl"/>
        </authorList>
    </citation>
    <scope>IDENTIFICATION</scope>
</reference>
<reference evidence="1" key="3">
    <citation type="submission" date="2025-09" db="UniProtKB">
        <authorList>
            <consortium name="Ensembl"/>
        </authorList>
    </citation>
    <scope>IDENTIFICATION</scope>
</reference>
<sequence>LHRHLYPVLYQNEVQSSYLGKTIQNEFISLLSSKIKHILQLAHKAKYYSIICDCTCDISHIEQMTMIIHFVKCEAGQQVKIHEHFLGFIPVIDSHGFQLTEVILDQLKEMVLRCHSLNLVANDAAMWSKHAVSFFILLQEIYVFFSSSSYRWAVLKEHVSNFTVKPLSTTRWESRVDAFCPIMYQLGEVYDALLSIANDTLKDPMTRHKAEAIAGKMLDFQFLYALAIWHKVLNQINIASKLLQSPNFDLPATIKVHGDTVTFLQDYHSDEGFQSVIEEAKQLAQVIGI</sequence>